<dbReference type="Pfam" id="PF01258">
    <property type="entry name" value="zf-dskA_traR"/>
    <property type="match status" value="1"/>
</dbReference>
<keyword evidence="3" id="KW-0862">Zinc</keyword>
<reference evidence="6 7" key="1">
    <citation type="submission" date="2018-05" db="EMBL/GenBank/DDBJ databases">
        <title>complete genome sequence of Aquabacterium olei NBRC 110486.</title>
        <authorList>
            <person name="Tang B."/>
            <person name="Chang J."/>
            <person name="Zhang L."/>
            <person name="Yang H."/>
        </authorList>
    </citation>
    <scope>NUCLEOTIDE SEQUENCE [LARGE SCALE GENOMIC DNA]</scope>
    <source>
        <strain evidence="6 7">NBRC 110486</strain>
    </source>
</reference>
<protein>
    <recommendedName>
        <fullName evidence="5">Zinc finger DksA/TraR C4-type domain-containing protein</fullName>
    </recommendedName>
</protein>
<gene>
    <name evidence="6" type="ORF">DEH84_09655</name>
</gene>
<evidence type="ECO:0000256" key="1">
    <source>
        <dbReference type="ARBA" id="ARBA00022723"/>
    </source>
</evidence>
<dbReference type="PROSITE" id="PS51128">
    <property type="entry name" value="ZF_DKSA_2"/>
    <property type="match status" value="1"/>
</dbReference>
<evidence type="ECO:0000313" key="7">
    <source>
        <dbReference type="Proteomes" id="UP000244892"/>
    </source>
</evidence>
<evidence type="ECO:0000256" key="3">
    <source>
        <dbReference type="ARBA" id="ARBA00022833"/>
    </source>
</evidence>
<feature type="zinc finger region" description="dksA C4-type" evidence="4">
    <location>
        <begin position="70"/>
        <end position="94"/>
    </location>
</feature>
<dbReference type="InterPro" id="IPR000962">
    <property type="entry name" value="Znf_DskA_TraR"/>
</dbReference>
<name>A0A2U8FVU4_9BURK</name>
<keyword evidence="2" id="KW-0863">Zinc-finger</keyword>
<evidence type="ECO:0000256" key="2">
    <source>
        <dbReference type="ARBA" id="ARBA00022771"/>
    </source>
</evidence>
<keyword evidence="7" id="KW-1185">Reference proteome</keyword>
<dbReference type="PANTHER" id="PTHR33823">
    <property type="entry name" value="RNA POLYMERASE-BINDING TRANSCRIPTION FACTOR DKSA-RELATED"/>
    <property type="match status" value="1"/>
</dbReference>
<keyword evidence="1" id="KW-0479">Metal-binding</keyword>
<dbReference type="KEGG" id="aon:DEH84_09655"/>
<dbReference type="OrthoDB" id="9811543at2"/>
<organism evidence="6 7">
    <name type="scientific">Aquabacterium olei</name>
    <dbReference type="NCBI Taxonomy" id="1296669"/>
    <lineage>
        <taxon>Bacteria</taxon>
        <taxon>Pseudomonadati</taxon>
        <taxon>Pseudomonadota</taxon>
        <taxon>Betaproteobacteria</taxon>
        <taxon>Burkholderiales</taxon>
        <taxon>Aquabacterium</taxon>
    </lineage>
</organism>
<feature type="domain" description="Zinc finger DksA/TraR C4-type" evidence="5">
    <location>
        <begin position="65"/>
        <end position="100"/>
    </location>
</feature>
<evidence type="ECO:0000313" key="6">
    <source>
        <dbReference type="EMBL" id="AWI55195.1"/>
    </source>
</evidence>
<dbReference type="Proteomes" id="UP000244892">
    <property type="component" value="Chromosome"/>
</dbReference>
<dbReference type="EMBL" id="CP029210">
    <property type="protein sequence ID" value="AWI55195.1"/>
    <property type="molecule type" value="Genomic_DNA"/>
</dbReference>
<dbReference type="PANTHER" id="PTHR33823:SF4">
    <property type="entry name" value="GENERAL STRESS PROTEIN 16O"/>
    <property type="match status" value="1"/>
</dbReference>
<evidence type="ECO:0000256" key="4">
    <source>
        <dbReference type="PROSITE-ProRule" id="PRU00510"/>
    </source>
</evidence>
<dbReference type="GO" id="GO:0008270">
    <property type="term" value="F:zinc ion binding"/>
    <property type="evidence" value="ECO:0007669"/>
    <property type="project" value="UniProtKB-KW"/>
</dbReference>
<dbReference type="Gene3D" id="1.20.120.910">
    <property type="entry name" value="DksA, coiled-coil domain"/>
    <property type="match status" value="1"/>
</dbReference>
<accession>A0A2U8FVU4</accession>
<dbReference type="AlphaFoldDB" id="A0A2U8FVU4"/>
<dbReference type="SUPFAM" id="SSF57716">
    <property type="entry name" value="Glucocorticoid receptor-like (DNA-binding domain)"/>
    <property type="match status" value="1"/>
</dbReference>
<sequence>MDLLGREGQLRARLAAEDAATANTFVAGVEGGAAAEADDEVIAMLHHDDAELAAVDAALARMADGTYGWCTGCGEEVGVARLKALPQAELCIACQDVAEHRRGH</sequence>
<proteinExistence type="predicted"/>
<evidence type="ECO:0000259" key="5">
    <source>
        <dbReference type="Pfam" id="PF01258"/>
    </source>
</evidence>